<dbReference type="STRING" id="702114.A1355_03665"/>
<dbReference type="Proteomes" id="UP000077628">
    <property type="component" value="Unassembled WGS sequence"/>
</dbReference>
<reference evidence="4" key="1">
    <citation type="submission" date="2016-03" db="EMBL/GenBank/DDBJ databases">
        <authorList>
            <person name="Heylen K."/>
            <person name="De Vos P."/>
            <person name="Vekeman B."/>
        </authorList>
    </citation>
    <scope>NUCLEOTIDE SEQUENCE [LARGE SCALE GENOMIC DNA]</scope>
    <source>
        <strain evidence="4">R-45383</strain>
    </source>
</reference>
<keyword evidence="1" id="KW-0732">Signal</keyword>
<dbReference type="RefSeq" id="WP_064027719.1">
    <property type="nucleotide sequence ID" value="NZ_LUUK01000154.1"/>
</dbReference>
<evidence type="ECO:0000313" key="3">
    <source>
        <dbReference type="EMBL" id="OAI19735.1"/>
    </source>
</evidence>
<name>A0A177NP47_9GAMM</name>
<sequence length="275" mass="27577">MQKNHAFALSALLLAAGAAPLSSAEAAQVTLSFSNLSAANGPALSPFFIALHDGSFDAFDVGTTASSAIEAIAELGSGAGLSSAFAASGAAAAGGTSATVTASVNAFGPGIFLPGAKGSVTLDLDPVKNRYLSYFAMVVPSNDRFVGNDSPTEIELFDAQGHFTGGTFVENSSSIWDAGTELDGTTGAAFLAGSNALESPAQNGTIQANHDFAVYAGLATAAGYNFTDLPGANTPLLQISAVSQVPVPGAAWLFGSVLPLFGWLRRRAPASALPA</sequence>
<dbReference type="Gene3D" id="2.60.40.2130">
    <property type="entry name" value="F-spondin domain"/>
    <property type="match status" value="1"/>
</dbReference>
<proteinExistence type="predicted"/>
<protein>
    <recommendedName>
        <fullName evidence="2">Spondin domain-containing protein</fullName>
    </recommendedName>
</protein>
<dbReference type="EMBL" id="LUUK01000154">
    <property type="protein sequence ID" value="OAI19735.1"/>
    <property type="molecule type" value="Genomic_DNA"/>
</dbReference>
<keyword evidence="4" id="KW-1185">Reference proteome</keyword>
<evidence type="ECO:0000259" key="2">
    <source>
        <dbReference type="Pfam" id="PF06468"/>
    </source>
</evidence>
<comment type="caution">
    <text evidence="3">The sequence shown here is derived from an EMBL/GenBank/DDBJ whole genome shotgun (WGS) entry which is preliminary data.</text>
</comment>
<dbReference type="InterPro" id="IPR038678">
    <property type="entry name" value="Spondin_N_sf"/>
</dbReference>
<feature type="domain" description="Spondin" evidence="2">
    <location>
        <begin position="43"/>
        <end position="186"/>
    </location>
</feature>
<gene>
    <name evidence="3" type="ORF">A1355_03665</name>
</gene>
<dbReference type="Pfam" id="PF06468">
    <property type="entry name" value="Spond_N"/>
    <property type="match status" value="1"/>
</dbReference>
<accession>A0A177NP47</accession>
<dbReference type="AlphaFoldDB" id="A0A177NP47"/>
<dbReference type="NCBIfam" id="NF038123">
    <property type="entry name" value="NF038123_dom"/>
    <property type="match status" value="1"/>
</dbReference>
<feature type="chain" id="PRO_5008069373" description="Spondin domain-containing protein" evidence="1">
    <location>
        <begin position="27"/>
        <end position="275"/>
    </location>
</feature>
<evidence type="ECO:0000313" key="4">
    <source>
        <dbReference type="Proteomes" id="UP000077628"/>
    </source>
</evidence>
<feature type="signal peptide" evidence="1">
    <location>
        <begin position="1"/>
        <end position="26"/>
    </location>
</feature>
<evidence type="ECO:0000256" key="1">
    <source>
        <dbReference type="SAM" id="SignalP"/>
    </source>
</evidence>
<organism evidence="3 4">
    <name type="scientific">Methylomonas koyamae</name>
    <dbReference type="NCBI Taxonomy" id="702114"/>
    <lineage>
        <taxon>Bacteria</taxon>
        <taxon>Pseudomonadati</taxon>
        <taxon>Pseudomonadota</taxon>
        <taxon>Gammaproteobacteria</taxon>
        <taxon>Methylococcales</taxon>
        <taxon>Methylococcaceae</taxon>
        <taxon>Methylomonas</taxon>
    </lineage>
</organism>
<dbReference type="InterPro" id="IPR009465">
    <property type="entry name" value="Spondin_N"/>
</dbReference>